<organism evidence="2 3">
    <name type="scientific">Putridiphycobacter roseus</name>
    <dbReference type="NCBI Taxonomy" id="2219161"/>
    <lineage>
        <taxon>Bacteria</taxon>
        <taxon>Pseudomonadati</taxon>
        <taxon>Bacteroidota</taxon>
        <taxon>Flavobacteriia</taxon>
        <taxon>Flavobacteriales</taxon>
        <taxon>Crocinitomicaceae</taxon>
        <taxon>Putridiphycobacter</taxon>
    </lineage>
</organism>
<keyword evidence="3" id="KW-1185">Reference proteome</keyword>
<dbReference type="AlphaFoldDB" id="A0A2W1NR31"/>
<keyword evidence="1" id="KW-0472">Membrane</keyword>
<keyword evidence="1" id="KW-1133">Transmembrane helix</keyword>
<dbReference type="RefSeq" id="WP_111063262.1">
    <property type="nucleotide sequence ID" value="NZ_JBHUCU010000008.1"/>
</dbReference>
<comment type="caution">
    <text evidence="2">The sequence shown here is derived from an EMBL/GenBank/DDBJ whole genome shotgun (WGS) entry which is preliminary data.</text>
</comment>
<dbReference type="EMBL" id="QKSB01000005">
    <property type="protein sequence ID" value="PZE17138.1"/>
    <property type="molecule type" value="Genomic_DNA"/>
</dbReference>
<accession>A0A2W1NR31</accession>
<evidence type="ECO:0000313" key="3">
    <source>
        <dbReference type="Proteomes" id="UP000249248"/>
    </source>
</evidence>
<evidence type="ECO:0000256" key="1">
    <source>
        <dbReference type="SAM" id="Phobius"/>
    </source>
</evidence>
<proteinExistence type="predicted"/>
<evidence type="ECO:0000313" key="2">
    <source>
        <dbReference type="EMBL" id="PZE17138.1"/>
    </source>
</evidence>
<keyword evidence="1" id="KW-0812">Transmembrane</keyword>
<name>A0A2W1NR31_9FLAO</name>
<gene>
    <name evidence="2" type="ORF">DNU06_10375</name>
</gene>
<sequence>MPETFDPNIIVSLLSGKAGDLFTITQLMTRAFFVLVAGLVIWRIAAAYSKPKPIRERRKFMESKYQENWRKHQK</sequence>
<dbReference type="Proteomes" id="UP000249248">
    <property type="component" value="Unassembled WGS sequence"/>
</dbReference>
<reference evidence="2 3" key="1">
    <citation type="submission" date="2018-06" db="EMBL/GenBank/DDBJ databases">
        <title>The draft genome sequence of Crocinitomix sp. SM1701.</title>
        <authorList>
            <person name="Zhang X."/>
        </authorList>
    </citation>
    <scope>NUCLEOTIDE SEQUENCE [LARGE SCALE GENOMIC DNA]</scope>
    <source>
        <strain evidence="2 3">SM1701</strain>
    </source>
</reference>
<feature type="transmembrane region" description="Helical" evidence="1">
    <location>
        <begin position="31"/>
        <end position="49"/>
    </location>
</feature>
<protein>
    <submittedName>
        <fullName evidence="2">Uncharacterized protein</fullName>
    </submittedName>
</protein>